<sequence>MGKLTAALGIVPVLLVAAYFCLLAVNVLTLFRPTLSIPFIHEVRGATDASGRPLQPGHGPYWPADQRCRLALRLSEHEEPARPEDSERVWQSAPFLLEDTAATAAFPIEAELSVPLPVQHRQLTSDLYAHIYLYPVGESDEAAEEAEEEAEVADAHPELDAPWMVRQTVPLIRYQPLVVKEDRLLMSREAPDAAVPAKKPPSTPIAHWVPQIEMHLLTDRTEYPRNAVPADIHAHMLWLKRNGTFAYLPVIAPNPLLLGPDDLVPLVDVDGALTTATAIEALQLRVVLTSLGWFRISRLLWTTLQSFGDATNPSAGFRLSSSEIDQFRQMIVRTDPWLLLATIVASVLHLLFEWLAFKEDVAHWSKLKNTAGVSKMAVLLEMISRC</sequence>
<evidence type="ECO:0000256" key="4">
    <source>
        <dbReference type="ARBA" id="ARBA00022989"/>
    </source>
</evidence>
<feature type="non-terminal residue" evidence="7">
    <location>
        <position position="386"/>
    </location>
</feature>
<keyword evidence="8" id="KW-1185">Reference proteome</keyword>
<feature type="transmembrane region" description="Helical" evidence="6">
    <location>
        <begin position="6"/>
        <end position="31"/>
    </location>
</feature>
<evidence type="ECO:0000313" key="8">
    <source>
        <dbReference type="Proteomes" id="UP000278143"/>
    </source>
</evidence>
<dbReference type="GO" id="GO:0016020">
    <property type="term" value="C:membrane"/>
    <property type="evidence" value="ECO:0007669"/>
    <property type="project" value="UniProtKB-SubCell"/>
</dbReference>
<evidence type="ECO:0000256" key="5">
    <source>
        <dbReference type="ARBA" id="ARBA00023136"/>
    </source>
</evidence>
<dbReference type="AlphaFoldDB" id="A0A4P9YT30"/>
<dbReference type="EMBL" id="KZ991512">
    <property type="protein sequence ID" value="RKP22915.1"/>
    <property type="molecule type" value="Genomic_DNA"/>
</dbReference>
<dbReference type="OrthoDB" id="378564at2759"/>
<comment type="subcellular location">
    <subcellularLocation>
        <location evidence="1">Membrane</location>
        <topology evidence="1">Multi-pass membrane protein</topology>
    </subcellularLocation>
</comment>
<name>A0A4P9YT30_9FUNG</name>
<evidence type="ECO:0000256" key="2">
    <source>
        <dbReference type="ARBA" id="ARBA00009310"/>
    </source>
</evidence>
<evidence type="ECO:0000313" key="7">
    <source>
        <dbReference type="EMBL" id="RKP22915.1"/>
    </source>
</evidence>
<evidence type="ECO:0000256" key="6">
    <source>
        <dbReference type="SAM" id="Phobius"/>
    </source>
</evidence>
<dbReference type="GO" id="GO:0012505">
    <property type="term" value="C:endomembrane system"/>
    <property type="evidence" value="ECO:0007669"/>
    <property type="project" value="TreeGrafter"/>
</dbReference>
<organism evidence="7 8">
    <name type="scientific">Syncephalis pseudoplumigaleata</name>
    <dbReference type="NCBI Taxonomy" id="1712513"/>
    <lineage>
        <taxon>Eukaryota</taxon>
        <taxon>Fungi</taxon>
        <taxon>Fungi incertae sedis</taxon>
        <taxon>Zoopagomycota</taxon>
        <taxon>Zoopagomycotina</taxon>
        <taxon>Zoopagomycetes</taxon>
        <taxon>Zoopagales</taxon>
        <taxon>Piptocephalidaceae</taxon>
        <taxon>Syncephalis</taxon>
    </lineage>
</organism>
<dbReference type="InterPro" id="IPR008429">
    <property type="entry name" value="CLPTM1"/>
</dbReference>
<gene>
    <name evidence="7" type="ORF">SYNPS1DRAFT_25152</name>
</gene>
<dbReference type="Proteomes" id="UP000278143">
    <property type="component" value="Unassembled WGS sequence"/>
</dbReference>
<keyword evidence="3 6" id="KW-0812">Transmembrane</keyword>
<accession>A0A4P9YT30</accession>
<dbReference type="PANTHER" id="PTHR21347">
    <property type="entry name" value="CLEFT LIP AND PALATE ASSOCIATED TRANSMEMBRANE PROTEIN-RELATED"/>
    <property type="match status" value="1"/>
</dbReference>
<evidence type="ECO:0000256" key="1">
    <source>
        <dbReference type="ARBA" id="ARBA00004141"/>
    </source>
</evidence>
<reference evidence="8" key="1">
    <citation type="journal article" date="2018" name="Nat. Microbiol.">
        <title>Leveraging single-cell genomics to expand the fungal tree of life.</title>
        <authorList>
            <person name="Ahrendt S.R."/>
            <person name="Quandt C.A."/>
            <person name="Ciobanu D."/>
            <person name="Clum A."/>
            <person name="Salamov A."/>
            <person name="Andreopoulos B."/>
            <person name="Cheng J.F."/>
            <person name="Woyke T."/>
            <person name="Pelin A."/>
            <person name="Henrissat B."/>
            <person name="Reynolds N.K."/>
            <person name="Benny G.L."/>
            <person name="Smith M.E."/>
            <person name="James T.Y."/>
            <person name="Grigoriev I.V."/>
        </authorList>
    </citation>
    <scope>NUCLEOTIDE SEQUENCE [LARGE SCALE GENOMIC DNA]</scope>
    <source>
        <strain evidence="8">Benny S71-1</strain>
    </source>
</reference>
<protein>
    <submittedName>
        <fullName evidence="7">Cleft lip and palate transmembrane 1</fullName>
    </submittedName>
</protein>
<comment type="similarity">
    <text evidence="2">Belongs to the CLPTM1 family.</text>
</comment>
<keyword evidence="4 6" id="KW-1133">Transmembrane helix</keyword>
<dbReference type="PANTHER" id="PTHR21347:SF0">
    <property type="entry name" value="LIPID SCRAMBLASE CLPTM1L"/>
    <property type="match status" value="1"/>
</dbReference>
<dbReference type="Pfam" id="PF05602">
    <property type="entry name" value="CLPTM1"/>
    <property type="match status" value="1"/>
</dbReference>
<proteinExistence type="inferred from homology"/>
<keyword evidence="5 6" id="KW-0472">Membrane</keyword>
<evidence type="ECO:0000256" key="3">
    <source>
        <dbReference type="ARBA" id="ARBA00022692"/>
    </source>
</evidence>